<gene>
    <name evidence="2" type="ORF">FCALED_LOCUS14207</name>
</gene>
<comment type="caution">
    <text evidence="2">The sequence shown here is derived from an EMBL/GenBank/DDBJ whole genome shotgun (WGS) entry which is preliminary data.</text>
</comment>
<proteinExistence type="predicted"/>
<organism evidence="2 3">
    <name type="scientific">Funneliformis caledonium</name>
    <dbReference type="NCBI Taxonomy" id="1117310"/>
    <lineage>
        <taxon>Eukaryota</taxon>
        <taxon>Fungi</taxon>
        <taxon>Fungi incertae sedis</taxon>
        <taxon>Mucoromycota</taxon>
        <taxon>Glomeromycotina</taxon>
        <taxon>Glomeromycetes</taxon>
        <taxon>Glomerales</taxon>
        <taxon>Glomeraceae</taxon>
        <taxon>Funneliformis</taxon>
    </lineage>
</organism>
<dbReference type="Proteomes" id="UP000789570">
    <property type="component" value="Unassembled WGS sequence"/>
</dbReference>
<dbReference type="EMBL" id="CAJVPQ010009662">
    <property type="protein sequence ID" value="CAG8716965.1"/>
    <property type="molecule type" value="Genomic_DNA"/>
</dbReference>
<evidence type="ECO:0000313" key="3">
    <source>
        <dbReference type="Proteomes" id="UP000789570"/>
    </source>
</evidence>
<reference evidence="2" key="1">
    <citation type="submission" date="2021-06" db="EMBL/GenBank/DDBJ databases">
        <authorList>
            <person name="Kallberg Y."/>
            <person name="Tangrot J."/>
            <person name="Rosling A."/>
        </authorList>
    </citation>
    <scope>NUCLEOTIDE SEQUENCE</scope>
    <source>
        <strain evidence="2">UK204</strain>
    </source>
</reference>
<evidence type="ECO:0000313" key="2">
    <source>
        <dbReference type="EMBL" id="CAG8716965.1"/>
    </source>
</evidence>
<evidence type="ECO:0000256" key="1">
    <source>
        <dbReference type="SAM" id="MobiDB-lite"/>
    </source>
</evidence>
<name>A0A9N9I1D2_9GLOM</name>
<accession>A0A9N9I1D2</accession>
<keyword evidence="3" id="KW-1185">Reference proteome</keyword>
<dbReference type="AlphaFoldDB" id="A0A9N9I1D2"/>
<sequence>MMDKNGKSKNFLNKQKGSSHKGISNVDIPSNLLIPCVQIPEVNDNAILAANKNVTSKASNSSKVATVIDLSEALISFKAATVIDLEIT</sequence>
<feature type="region of interest" description="Disordered" evidence="1">
    <location>
        <begin position="1"/>
        <end position="24"/>
    </location>
</feature>
<protein>
    <submittedName>
        <fullName evidence="2">5542_t:CDS:1</fullName>
    </submittedName>
</protein>